<dbReference type="EMBL" id="NOXT01000124">
    <property type="protein sequence ID" value="OYQ24728.1"/>
    <property type="molecule type" value="Genomic_DNA"/>
</dbReference>
<dbReference type="Proteomes" id="UP000216991">
    <property type="component" value="Unassembled WGS sequence"/>
</dbReference>
<dbReference type="NCBIfam" id="NF035944">
    <property type="entry name" value="PEPxxWA-CTERM"/>
    <property type="match status" value="1"/>
</dbReference>
<sequence length="301" mass="30385">MGVLVRQYNLLLAVLLVATAGSAQATTSITTSAFGLHNTVRALGVAGADVGPLAEVSGTTSPGYAVTGEVLSHSSQTGLGVAFGDTSAPGRATSFDLGPLVSTSLNLSAGLIATAANANGTTPLDTSSGDASAVVNNFNLGLVTTTFGTDVPIITLSATQLRSQTQVQRTGITSSLSGSSEFTNLSLAVDGFSIITLGSNASVAANHVVYNLGGLSIVMNEQVSTGVLGGIERFVTNAMRISFNNYLVGGQSLSGDVIIAQSAGQMLIDPGAVVPEPATWLQMILGFGLVGLLARRKLRVA</sequence>
<name>A0A255Y6B3_9SPHN</name>
<evidence type="ECO:0000256" key="1">
    <source>
        <dbReference type="SAM" id="SignalP"/>
    </source>
</evidence>
<comment type="caution">
    <text evidence="3">The sequence shown here is derived from an EMBL/GenBank/DDBJ whole genome shotgun (WGS) entry which is preliminary data.</text>
</comment>
<evidence type="ECO:0000259" key="2">
    <source>
        <dbReference type="Pfam" id="PF07589"/>
    </source>
</evidence>
<protein>
    <recommendedName>
        <fullName evidence="2">Ice-binding protein C-terminal domain-containing protein</fullName>
    </recommendedName>
</protein>
<dbReference type="AlphaFoldDB" id="A0A255Y6B3"/>
<keyword evidence="1" id="KW-0732">Signal</keyword>
<accession>A0A255Y6B3</accession>
<dbReference type="InterPro" id="IPR013424">
    <property type="entry name" value="Ice-binding_C"/>
</dbReference>
<evidence type="ECO:0000313" key="3">
    <source>
        <dbReference type="EMBL" id="OYQ24728.1"/>
    </source>
</evidence>
<feature type="domain" description="Ice-binding protein C-terminal" evidence="2">
    <location>
        <begin position="274"/>
        <end position="297"/>
    </location>
</feature>
<feature type="signal peptide" evidence="1">
    <location>
        <begin position="1"/>
        <end position="25"/>
    </location>
</feature>
<organism evidence="3 4">
    <name type="scientific">Sandarakinorhabdus cyanobacteriorum</name>
    <dbReference type="NCBI Taxonomy" id="1981098"/>
    <lineage>
        <taxon>Bacteria</taxon>
        <taxon>Pseudomonadati</taxon>
        <taxon>Pseudomonadota</taxon>
        <taxon>Alphaproteobacteria</taxon>
        <taxon>Sphingomonadales</taxon>
        <taxon>Sphingosinicellaceae</taxon>
        <taxon>Sandarakinorhabdus</taxon>
    </lineage>
</organism>
<dbReference type="Pfam" id="PF07589">
    <property type="entry name" value="PEP-CTERM"/>
    <property type="match status" value="1"/>
</dbReference>
<reference evidence="3 4" key="1">
    <citation type="submission" date="2017-07" db="EMBL/GenBank/DDBJ databases">
        <title>Sandarakinorhabdus cyanobacteriorum sp. nov., a novel bacterium isolated from cyanobacterial aggregates in a eutrophic lake.</title>
        <authorList>
            <person name="Cai H."/>
        </authorList>
    </citation>
    <scope>NUCLEOTIDE SEQUENCE [LARGE SCALE GENOMIC DNA]</scope>
    <source>
        <strain evidence="3 4">TH057</strain>
    </source>
</reference>
<gene>
    <name evidence="3" type="ORF">CHU93_15325</name>
</gene>
<proteinExistence type="predicted"/>
<keyword evidence="4" id="KW-1185">Reference proteome</keyword>
<evidence type="ECO:0000313" key="4">
    <source>
        <dbReference type="Proteomes" id="UP000216991"/>
    </source>
</evidence>
<feature type="chain" id="PRO_5012310317" description="Ice-binding protein C-terminal domain-containing protein" evidence="1">
    <location>
        <begin position="26"/>
        <end position="301"/>
    </location>
</feature>